<proteinExistence type="inferred from homology"/>
<dbReference type="Pfam" id="PF02410">
    <property type="entry name" value="RsfS"/>
    <property type="match status" value="1"/>
</dbReference>
<gene>
    <name evidence="5" type="primary">rsfS</name>
    <name evidence="6" type="ORF">LVISKB_0944</name>
</gene>
<organism evidence="6 7">
    <name type="scientific">Levilactobacillus brevis KB290</name>
    <dbReference type="NCBI Taxonomy" id="1001583"/>
    <lineage>
        <taxon>Bacteria</taxon>
        <taxon>Bacillati</taxon>
        <taxon>Bacillota</taxon>
        <taxon>Bacilli</taxon>
        <taxon>Lactobacillales</taxon>
        <taxon>Lactobacillaceae</taxon>
        <taxon>Levilactobacillus</taxon>
    </lineage>
</organism>
<dbReference type="KEGG" id="lbk:LVISKB_0944"/>
<comment type="similarity">
    <text evidence="1 5">Belongs to the Iojap/RsfS family.</text>
</comment>
<dbReference type="HOGENOM" id="CLU_092688_2_2_9"/>
<evidence type="ECO:0000256" key="1">
    <source>
        <dbReference type="ARBA" id="ARBA00010574"/>
    </source>
</evidence>
<sequence>MTLITRGFPVSCKCERRKCMESKEILEIAVKAAENKRAEDLTALDMTKVSLMADYFLIMEANSSRQIQAIADEITDQMAANGVKMRDVEGKNEANWILIDLGDVVVHVFQKEQRSHYNLEKLWSDAPTVDLGQWVEA</sequence>
<evidence type="ECO:0000256" key="3">
    <source>
        <dbReference type="ARBA" id="ARBA00022491"/>
    </source>
</evidence>
<evidence type="ECO:0000313" key="6">
    <source>
        <dbReference type="EMBL" id="BAN06579.1"/>
    </source>
</evidence>
<reference evidence="6 7" key="1">
    <citation type="journal article" date="2013" name="PLoS ONE">
        <title>Genomic Analysis by Deep Sequencing of the Probiotic Lactobacillus brevis KB290 Harboring Nine Plasmids Reveals Genomic Stability.</title>
        <authorList>
            <person name="Fukao M."/>
            <person name="Oshima K."/>
            <person name="Morita H."/>
            <person name="Toh H."/>
            <person name="Suda W."/>
            <person name="Kim S.W."/>
            <person name="Suzuki S."/>
            <person name="Yakabe T."/>
            <person name="Hattori M."/>
            <person name="Yajima N."/>
        </authorList>
    </citation>
    <scope>NUCLEOTIDE SEQUENCE [LARGE SCALE GENOMIC DNA]</scope>
    <source>
        <strain evidence="6 7">KB290</strain>
    </source>
</reference>
<dbReference type="GO" id="GO:0042256">
    <property type="term" value="P:cytosolic ribosome assembly"/>
    <property type="evidence" value="ECO:0007669"/>
    <property type="project" value="UniProtKB-UniRule"/>
</dbReference>
<dbReference type="InterPro" id="IPR004394">
    <property type="entry name" value="Iojap/RsfS/C7orf30"/>
</dbReference>
<protein>
    <recommendedName>
        <fullName evidence="5">Ribosomal silencing factor RsfS</fullName>
    </recommendedName>
</protein>
<dbReference type="HAMAP" id="MF_01477">
    <property type="entry name" value="Iojap_RsfS"/>
    <property type="match status" value="1"/>
</dbReference>
<dbReference type="FunFam" id="3.30.460.10:FF:000015">
    <property type="entry name" value="Ribosomal silencing factor RsfS"/>
    <property type="match status" value="1"/>
</dbReference>
<dbReference type="AlphaFoldDB" id="M5ACT1"/>
<dbReference type="GO" id="GO:0017148">
    <property type="term" value="P:negative regulation of translation"/>
    <property type="evidence" value="ECO:0007669"/>
    <property type="project" value="UniProtKB-UniRule"/>
</dbReference>
<evidence type="ECO:0000256" key="2">
    <source>
        <dbReference type="ARBA" id="ARBA00022490"/>
    </source>
</evidence>
<evidence type="ECO:0000313" key="7">
    <source>
        <dbReference type="Proteomes" id="UP000012042"/>
    </source>
</evidence>
<comment type="function">
    <text evidence="5">Functions as a ribosomal silencing factor. Interacts with ribosomal protein uL14 (rplN), blocking formation of intersubunit bridge B8. Prevents association of the 30S and 50S ribosomal subunits and the formation of functional ribosomes, thus repressing translation.</text>
</comment>
<keyword evidence="3 5" id="KW-0678">Repressor</keyword>
<keyword evidence="2 5" id="KW-0963">Cytoplasm</keyword>
<name>M5ACT1_LEVBR</name>
<dbReference type="GO" id="GO:0005737">
    <property type="term" value="C:cytoplasm"/>
    <property type="evidence" value="ECO:0007669"/>
    <property type="project" value="UniProtKB-SubCell"/>
</dbReference>
<dbReference type="PANTHER" id="PTHR21043:SF0">
    <property type="entry name" value="MITOCHONDRIAL ASSEMBLY OF RIBOSOMAL LARGE SUBUNIT PROTEIN 1"/>
    <property type="match status" value="1"/>
</dbReference>
<comment type="subcellular location">
    <subcellularLocation>
        <location evidence="5">Cytoplasm</location>
    </subcellularLocation>
</comment>
<evidence type="ECO:0000256" key="4">
    <source>
        <dbReference type="ARBA" id="ARBA00022845"/>
    </source>
</evidence>
<dbReference type="InterPro" id="IPR043519">
    <property type="entry name" value="NT_sf"/>
</dbReference>
<dbReference type="SUPFAM" id="SSF81301">
    <property type="entry name" value="Nucleotidyltransferase"/>
    <property type="match status" value="1"/>
</dbReference>
<dbReference type="PATRIC" id="fig|1001583.3.peg.932"/>
<dbReference type="PANTHER" id="PTHR21043">
    <property type="entry name" value="IOJAP SUPERFAMILY ORTHOLOG"/>
    <property type="match status" value="1"/>
</dbReference>
<accession>M5ACT1</accession>
<dbReference type="EMBL" id="AP012167">
    <property type="protein sequence ID" value="BAN06579.1"/>
    <property type="molecule type" value="Genomic_DNA"/>
</dbReference>
<dbReference type="GO" id="GO:0090071">
    <property type="term" value="P:negative regulation of ribosome biogenesis"/>
    <property type="evidence" value="ECO:0007669"/>
    <property type="project" value="UniProtKB-UniRule"/>
</dbReference>
<evidence type="ECO:0000256" key="5">
    <source>
        <dbReference type="HAMAP-Rule" id="MF_01477"/>
    </source>
</evidence>
<dbReference type="Gene3D" id="3.30.460.10">
    <property type="entry name" value="Beta Polymerase, domain 2"/>
    <property type="match status" value="1"/>
</dbReference>
<dbReference type="NCBIfam" id="TIGR00090">
    <property type="entry name" value="rsfS_iojap_ybeB"/>
    <property type="match status" value="1"/>
</dbReference>
<comment type="subunit">
    <text evidence="5">Interacts with ribosomal protein uL14 (rplN).</text>
</comment>
<keyword evidence="4 5" id="KW-0810">Translation regulation</keyword>
<dbReference type="Proteomes" id="UP000012042">
    <property type="component" value="Chromosome"/>
</dbReference>
<dbReference type="GO" id="GO:0043023">
    <property type="term" value="F:ribosomal large subunit binding"/>
    <property type="evidence" value="ECO:0007669"/>
    <property type="project" value="TreeGrafter"/>
</dbReference>